<comment type="similarity">
    <text evidence="1">Belongs to the sigma-70 factor family. ECF subfamily.</text>
</comment>
<keyword evidence="5" id="KW-0804">Transcription</keyword>
<dbReference type="Gene3D" id="1.10.1740.10">
    <property type="match status" value="1"/>
</dbReference>
<dbReference type="InterPro" id="IPR013325">
    <property type="entry name" value="RNA_pol_sigma_r2"/>
</dbReference>
<dbReference type="InterPro" id="IPR014284">
    <property type="entry name" value="RNA_pol_sigma-70_dom"/>
</dbReference>
<evidence type="ECO:0000256" key="2">
    <source>
        <dbReference type="ARBA" id="ARBA00011344"/>
    </source>
</evidence>
<evidence type="ECO:0000256" key="4">
    <source>
        <dbReference type="ARBA" id="ARBA00023082"/>
    </source>
</evidence>
<dbReference type="InterPro" id="IPR032710">
    <property type="entry name" value="NTF2-like_dom_sf"/>
</dbReference>
<dbReference type="GO" id="GO:0016987">
    <property type="term" value="F:sigma factor activity"/>
    <property type="evidence" value="ECO:0007669"/>
    <property type="project" value="UniProtKB-KW"/>
</dbReference>
<dbReference type="SUPFAM" id="SSF54427">
    <property type="entry name" value="NTF2-like"/>
    <property type="match status" value="1"/>
</dbReference>
<gene>
    <name evidence="8" type="ORF">EV193_10169</name>
</gene>
<dbReference type="NCBIfam" id="NF007214">
    <property type="entry name" value="PRK09636.1"/>
    <property type="match status" value="1"/>
</dbReference>
<dbReference type="PANTHER" id="PTHR30173:SF36">
    <property type="entry name" value="ECF RNA POLYMERASE SIGMA FACTOR SIGJ"/>
    <property type="match status" value="1"/>
</dbReference>
<evidence type="ECO:0000259" key="7">
    <source>
        <dbReference type="Pfam" id="PF08281"/>
    </source>
</evidence>
<name>A0A4Q7L4P1_9PSEU</name>
<dbReference type="PANTHER" id="PTHR30173">
    <property type="entry name" value="SIGMA 19 FACTOR"/>
    <property type="match status" value="1"/>
</dbReference>
<evidence type="ECO:0000313" key="9">
    <source>
        <dbReference type="Proteomes" id="UP000294257"/>
    </source>
</evidence>
<dbReference type="Gene3D" id="1.10.10.10">
    <property type="entry name" value="Winged helix-like DNA-binding domain superfamily/Winged helix DNA-binding domain"/>
    <property type="match status" value="1"/>
</dbReference>
<comment type="caution">
    <text evidence="8">The sequence shown here is derived from an EMBL/GenBank/DDBJ whole genome shotgun (WGS) entry which is preliminary data.</text>
</comment>
<sequence length="295" mass="32264">MNEHTEVFQRHRGAVFGVAYRMLGTASEAEDVVQETWLRWDRADRSTVDDPRAYLTRIAARASLDQLRRARARRETYVGPWLPEPLLTGPDVAEGVVDDAATAESVSVALLVVLETLSPLERAVFVLREAFGMAYGEIAETLGRSATAVRQLGHRAREHVRARQPRFDADDDVRAAVTRRFLDATMTGDIAALLAMLAPDVEFVGDSGGQVRAPKRIVRGYERVARLMVAISPDIPAGTEVEYREVNGGPAAVFVLDGAPYAVAVLEVDPETSLIARANFVGNPDKLTALAASWR</sequence>
<keyword evidence="9" id="KW-1185">Reference proteome</keyword>
<dbReference type="InterPro" id="IPR052704">
    <property type="entry name" value="ECF_Sigma-70_Domain"/>
</dbReference>
<feature type="domain" description="RNA polymerase sigma factor 70 region 4 type 2" evidence="7">
    <location>
        <begin position="109"/>
        <end position="159"/>
    </location>
</feature>
<dbReference type="GO" id="GO:0003677">
    <property type="term" value="F:DNA binding"/>
    <property type="evidence" value="ECO:0007669"/>
    <property type="project" value="InterPro"/>
</dbReference>
<dbReference type="SUPFAM" id="SSF88659">
    <property type="entry name" value="Sigma3 and sigma4 domains of RNA polymerase sigma factors"/>
    <property type="match status" value="1"/>
</dbReference>
<dbReference type="InterPro" id="IPR036388">
    <property type="entry name" value="WH-like_DNA-bd_sf"/>
</dbReference>
<dbReference type="EMBL" id="SGWQ01000001">
    <property type="protein sequence ID" value="RZS44194.1"/>
    <property type="molecule type" value="Genomic_DNA"/>
</dbReference>
<organism evidence="8 9">
    <name type="scientific">Herbihabitans rhizosphaerae</name>
    <dbReference type="NCBI Taxonomy" id="1872711"/>
    <lineage>
        <taxon>Bacteria</taxon>
        <taxon>Bacillati</taxon>
        <taxon>Actinomycetota</taxon>
        <taxon>Actinomycetes</taxon>
        <taxon>Pseudonocardiales</taxon>
        <taxon>Pseudonocardiaceae</taxon>
        <taxon>Herbihabitans</taxon>
    </lineage>
</organism>
<evidence type="ECO:0000313" key="8">
    <source>
        <dbReference type="EMBL" id="RZS44194.1"/>
    </source>
</evidence>
<protein>
    <submittedName>
        <fullName evidence="8">RNA polymerase ECF family sigma subunit</fullName>
    </submittedName>
</protein>
<dbReference type="GO" id="GO:0006352">
    <property type="term" value="P:DNA-templated transcription initiation"/>
    <property type="evidence" value="ECO:0007669"/>
    <property type="project" value="InterPro"/>
</dbReference>
<evidence type="ECO:0000256" key="3">
    <source>
        <dbReference type="ARBA" id="ARBA00023015"/>
    </source>
</evidence>
<evidence type="ECO:0000256" key="5">
    <source>
        <dbReference type="ARBA" id="ARBA00023163"/>
    </source>
</evidence>
<reference evidence="8 9" key="1">
    <citation type="submission" date="2019-02" db="EMBL/GenBank/DDBJ databases">
        <title>Genomic Encyclopedia of Type Strains, Phase IV (KMG-IV): sequencing the most valuable type-strain genomes for metagenomic binning, comparative biology and taxonomic classification.</title>
        <authorList>
            <person name="Goeker M."/>
        </authorList>
    </citation>
    <scope>NUCLEOTIDE SEQUENCE [LARGE SCALE GENOMIC DNA]</scope>
    <source>
        <strain evidence="8 9">DSM 101727</strain>
    </source>
</reference>
<dbReference type="SUPFAM" id="SSF88946">
    <property type="entry name" value="Sigma2 domain of RNA polymerase sigma factors"/>
    <property type="match status" value="1"/>
</dbReference>
<accession>A0A4Q7L4P1</accession>
<dbReference type="Pfam" id="PF08281">
    <property type="entry name" value="Sigma70_r4_2"/>
    <property type="match status" value="1"/>
</dbReference>
<evidence type="ECO:0000256" key="1">
    <source>
        <dbReference type="ARBA" id="ARBA00010641"/>
    </source>
</evidence>
<dbReference type="Proteomes" id="UP000294257">
    <property type="component" value="Unassembled WGS sequence"/>
</dbReference>
<dbReference type="InterPro" id="IPR013249">
    <property type="entry name" value="RNA_pol_sigma70_r4_t2"/>
</dbReference>
<proteinExistence type="inferred from homology"/>
<keyword evidence="3" id="KW-0805">Transcription regulation</keyword>
<keyword evidence="4" id="KW-0731">Sigma factor</keyword>
<dbReference type="Gene3D" id="3.10.450.50">
    <property type="match status" value="1"/>
</dbReference>
<feature type="domain" description="RNA polymerase sigma-70 region 2" evidence="6">
    <location>
        <begin position="8"/>
        <end position="72"/>
    </location>
</feature>
<comment type="subunit">
    <text evidence="2">Interacts transiently with the RNA polymerase catalytic core formed by RpoA, RpoB, RpoC and RpoZ (2 alpha, 1 beta, 1 beta' and 1 omega subunit) to form the RNA polymerase holoenzyme that can initiate transcription.</text>
</comment>
<dbReference type="CDD" id="cd06171">
    <property type="entry name" value="Sigma70_r4"/>
    <property type="match status" value="1"/>
</dbReference>
<dbReference type="NCBIfam" id="TIGR02937">
    <property type="entry name" value="sigma70-ECF"/>
    <property type="match status" value="1"/>
</dbReference>
<evidence type="ECO:0000259" key="6">
    <source>
        <dbReference type="Pfam" id="PF04542"/>
    </source>
</evidence>
<dbReference type="InterPro" id="IPR013324">
    <property type="entry name" value="RNA_pol_sigma_r3/r4-like"/>
</dbReference>
<dbReference type="AlphaFoldDB" id="A0A4Q7L4P1"/>
<dbReference type="RefSeq" id="WP_207222443.1">
    <property type="nucleotide sequence ID" value="NZ_SGWQ01000001.1"/>
</dbReference>
<dbReference type="InterPro" id="IPR007627">
    <property type="entry name" value="RNA_pol_sigma70_r2"/>
</dbReference>
<dbReference type="Pfam" id="PF04542">
    <property type="entry name" value="Sigma70_r2"/>
    <property type="match status" value="1"/>
</dbReference>